<protein>
    <submittedName>
        <fullName evidence="4">Alpha-amylase family protein</fullName>
    </submittedName>
</protein>
<dbReference type="CDD" id="cd11354">
    <property type="entry name" value="AmyAc_bac_CMD_like"/>
    <property type="match status" value="1"/>
</dbReference>
<keyword evidence="1" id="KW-0378">Hydrolase</keyword>
<evidence type="ECO:0000256" key="2">
    <source>
        <dbReference type="ARBA" id="ARBA00023295"/>
    </source>
</evidence>
<evidence type="ECO:0000259" key="3">
    <source>
        <dbReference type="SMART" id="SM00642"/>
    </source>
</evidence>
<name>A0AAU7VAI9_9ACTO</name>
<sequence>MVPRWVNNVIWWHVYPLGFTGAPIRTEPDRAPRLRQLLNWLDYAGDLGVNGLLLGPIFASSTHGYDTVDYFQIDPRLGTEAEFLELVAACRERGFRLGLDGVFNHVGREHPWVQDVLQRGSQSEGAQLLRWDESAGFTYFEGHEALVTLRHDDPAVVDYLVRVMEYWLERGIDGWRLDAAYAVAPEVWAQVLTRVRANFPEAWFLGEVIHGDYAQFAQVSTVDSLTQYELWKAIWSSMVDRNYFELAAALERHNQFMGAELPHTFVGNHDVSRIASVVGESGSILALTVLMTVGGVPSIYYGDEYAYQGWKREELGGDDDVRPVMPEFPADLGPLGREVYRQHQLLIGLRRNHPWLVRAQTEVVALSNEQIEYQVSGPDSESLTVTLSLSEPKSARVVDQRGQICFSFPG</sequence>
<dbReference type="SMART" id="SM00642">
    <property type="entry name" value="Aamy"/>
    <property type="match status" value="1"/>
</dbReference>
<accession>A0AAU7VAI9</accession>
<reference evidence="4" key="1">
    <citation type="submission" date="2023-11" db="EMBL/GenBank/DDBJ databases">
        <title>Scrofimicrobium hongkongense sp. nov., isolated from a patient with peritonitis.</title>
        <authorList>
            <person name="Lao H.Y."/>
            <person name="Wong A.Y.P."/>
            <person name="Ng T.L."/>
            <person name="Wong R.Y.L."/>
            <person name="Yau M.C.Y."/>
            <person name="Lam J.Y.W."/>
            <person name="Siu G.K.H."/>
        </authorList>
    </citation>
    <scope>NUCLEOTIDE SEQUENCE</scope>
    <source>
        <strain evidence="4">R131</strain>
    </source>
</reference>
<dbReference type="RefSeq" id="WP_350259085.1">
    <property type="nucleotide sequence ID" value="NZ_CP138335.1"/>
</dbReference>
<dbReference type="GO" id="GO:0016798">
    <property type="term" value="F:hydrolase activity, acting on glycosyl bonds"/>
    <property type="evidence" value="ECO:0007669"/>
    <property type="project" value="UniProtKB-KW"/>
</dbReference>
<dbReference type="InterPro" id="IPR006047">
    <property type="entry name" value="GH13_cat_dom"/>
</dbReference>
<keyword evidence="2" id="KW-0326">Glycosidase</keyword>
<dbReference type="InterPro" id="IPR017853">
    <property type="entry name" value="GH"/>
</dbReference>
<dbReference type="PANTHER" id="PTHR10357">
    <property type="entry name" value="ALPHA-AMYLASE FAMILY MEMBER"/>
    <property type="match status" value="1"/>
</dbReference>
<organism evidence="4">
    <name type="scientific">Scrofimicrobium appendicitidis</name>
    <dbReference type="NCBI Taxonomy" id="3079930"/>
    <lineage>
        <taxon>Bacteria</taxon>
        <taxon>Bacillati</taxon>
        <taxon>Actinomycetota</taxon>
        <taxon>Actinomycetes</taxon>
        <taxon>Actinomycetales</taxon>
        <taxon>Actinomycetaceae</taxon>
        <taxon>Scrofimicrobium</taxon>
    </lineage>
</organism>
<dbReference type="Pfam" id="PF00128">
    <property type="entry name" value="Alpha-amylase"/>
    <property type="match status" value="2"/>
</dbReference>
<dbReference type="PANTHER" id="PTHR10357:SF210">
    <property type="entry name" value="MALTODEXTRIN GLUCOSIDASE"/>
    <property type="match status" value="1"/>
</dbReference>
<dbReference type="Gene3D" id="3.20.20.80">
    <property type="entry name" value="Glycosidases"/>
    <property type="match status" value="1"/>
</dbReference>
<dbReference type="SUPFAM" id="SSF51445">
    <property type="entry name" value="(Trans)glycosidases"/>
    <property type="match status" value="1"/>
</dbReference>
<dbReference type="GO" id="GO:0005975">
    <property type="term" value="P:carbohydrate metabolic process"/>
    <property type="evidence" value="ECO:0007669"/>
    <property type="project" value="InterPro"/>
</dbReference>
<feature type="domain" description="Glycosyl hydrolase family 13 catalytic" evidence="3">
    <location>
        <begin position="13"/>
        <end position="350"/>
    </location>
</feature>
<dbReference type="AlphaFoldDB" id="A0AAU7VAI9"/>
<dbReference type="EMBL" id="CP138335">
    <property type="protein sequence ID" value="XBW08885.1"/>
    <property type="molecule type" value="Genomic_DNA"/>
</dbReference>
<gene>
    <name evidence="4" type="ORF">SAC06_04850</name>
</gene>
<dbReference type="KEGG" id="sapp:SAC06_04850"/>
<proteinExistence type="predicted"/>
<evidence type="ECO:0000256" key="1">
    <source>
        <dbReference type="ARBA" id="ARBA00022801"/>
    </source>
</evidence>
<evidence type="ECO:0000313" key="4">
    <source>
        <dbReference type="EMBL" id="XBW08885.1"/>
    </source>
</evidence>